<dbReference type="PANTHER" id="PTHR41532:SF1">
    <property type="entry name" value="FIXS PROTEIN"/>
    <property type="match status" value="1"/>
</dbReference>
<feature type="transmembrane region" description="Helical" evidence="1">
    <location>
        <begin position="6"/>
        <end position="23"/>
    </location>
</feature>
<dbReference type="PANTHER" id="PTHR41532">
    <property type="entry name" value="FIXS PROTEIN"/>
    <property type="match status" value="1"/>
</dbReference>
<proteinExistence type="predicted"/>
<dbReference type="EMBL" id="WWCL01000003">
    <property type="protein sequence ID" value="MYN46192.1"/>
    <property type="molecule type" value="Genomic_DNA"/>
</dbReference>
<comment type="caution">
    <text evidence="2">The sequence shown here is derived from an EMBL/GenBank/DDBJ whole genome shotgun (WGS) entry which is preliminary data.</text>
</comment>
<dbReference type="AlphaFoldDB" id="A0A845HZ77"/>
<organism evidence="2 3">
    <name type="scientific">Duganella fentianensis</name>
    <dbReference type="NCBI Taxonomy" id="2692177"/>
    <lineage>
        <taxon>Bacteria</taxon>
        <taxon>Pseudomonadati</taxon>
        <taxon>Pseudomonadota</taxon>
        <taxon>Betaproteobacteria</taxon>
        <taxon>Burkholderiales</taxon>
        <taxon>Oxalobacteraceae</taxon>
        <taxon>Telluria group</taxon>
        <taxon>Duganella</taxon>
    </lineage>
</organism>
<dbReference type="Proteomes" id="UP000444316">
    <property type="component" value="Unassembled WGS sequence"/>
</dbReference>
<accession>A0A845HZ77</accession>
<keyword evidence="3" id="KW-1185">Reference proteome</keyword>
<evidence type="ECO:0000313" key="3">
    <source>
        <dbReference type="Proteomes" id="UP000444316"/>
    </source>
</evidence>
<gene>
    <name evidence="2" type="primary">ccoS</name>
    <name evidence="2" type="ORF">GTP23_14160</name>
</gene>
<reference evidence="2" key="1">
    <citation type="submission" date="2019-12" db="EMBL/GenBank/DDBJ databases">
        <title>Novel species isolated from a subtropical stream in China.</title>
        <authorList>
            <person name="Lu H."/>
        </authorList>
    </citation>
    <scope>NUCLEOTIDE SEQUENCE [LARGE SCALE GENOMIC DNA]</scope>
    <source>
        <strain evidence="2">FT93W</strain>
    </source>
</reference>
<evidence type="ECO:0000313" key="2">
    <source>
        <dbReference type="EMBL" id="MYN46192.1"/>
    </source>
</evidence>
<protein>
    <submittedName>
        <fullName evidence="2">Cbb3-type cytochrome oxidase assembly protein CcoS</fullName>
    </submittedName>
</protein>
<dbReference type="InterPro" id="IPR004714">
    <property type="entry name" value="Cyt_oxidase_maturation_cbb3"/>
</dbReference>
<evidence type="ECO:0000256" key="1">
    <source>
        <dbReference type="SAM" id="Phobius"/>
    </source>
</evidence>
<keyword evidence="1" id="KW-1133">Transmembrane helix</keyword>
<dbReference type="NCBIfam" id="TIGR00847">
    <property type="entry name" value="ccoS"/>
    <property type="match status" value="1"/>
</dbReference>
<keyword evidence="1" id="KW-0472">Membrane</keyword>
<keyword evidence="1" id="KW-0812">Transmembrane</keyword>
<sequence length="57" mass="6390">MEALFLLIPLSVLLVFVALWIFFRASDNGQFEDLVGPGLRILQDDDKPPLEDSAKTD</sequence>
<dbReference type="Pfam" id="PF03597">
    <property type="entry name" value="FixS"/>
    <property type="match status" value="1"/>
</dbReference>
<name>A0A845HZ77_9BURK</name>
<dbReference type="RefSeq" id="WP_155435689.1">
    <property type="nucleotide sequence ID" value="NZ_WWCL01000003.1"/>
</dbReference>